<evidence type="ECO:0000256" key="2">
    <source>
        <dbReference type="PROSITE-ProRule" id="PRU00169"/>
    </source>
</evidence>
<dbReference type="PANTHER" id="PTHR44591:SF3">
    <property type="entry name" value="RESPONSE REGULATORY DOMAIN-CONTAINING PROTEIN"/>
    <property type="match status" value="1"/>
</dbReference>
<feature type="domain" description="Response regulatory" evidence="3">
    <location>
        <begin position="7"/>
        <end position="127"/>
    </location>
</feature>
<dbReference type="Pfam" id="PF00072">
    <property type="entry name" value="Response_reg"/>
    <property type="match status" value="1"/>
</dbReference>
<evidence type="ECO:0000313" key="4">
    <source>
        <dbReference type="EMBL" id="PWH86830.1"/>
    </source>
</evidence>
<dbReference type="EMBL" id="QFRJ01000001">
    <property type="protein sequence ID" value="PWH86830.1"/>
    <property type="molecule type" value="Genomic_DNA"/>
</dbReference>
<proteinExistence type="predicted"/>
<evidence type="ECO:0000259" key="3">
    <source>
        <dbReference type="PROSITE" id="PS50110"/>
    </source>
</evidence>
<gene>
    <name evidence="4" type="ORF">DIT68_00785</name>
</gene>
<dbReference type="InterPro" id="IPR050595">
    <property type="entry name" value="Bact_response_regulator"/>
</dbReference>
<dbReference type="RefSeq" id="WP_109357910.1">
    <property type="nucleotide sequence ID" value="NZ_QFRJ01000001.1"/>
</dbReference>
<protein>
    <submittedName>
        <fullName evidence="4">Response regulator</fullName>
    </submittedName>
</protein>
<keyword evidence="5" id="KW-1185">Reference proteome</keyword>
<dbReference type="OrthoDB" id="7631574at2"/>
<name>A0A2U2XGG5_9FLAO</name>
<accession>A0A2U2XGG5</accession>
<dbReference type="InterPro" id="IPR001789">
    <property type="entry name" value="Sig_transdc_resp-reg_receiver"/>
</dbReference>
<evidence type="ECO:0000256" key="1">
    <source>
        <dbReference type="ARBA" id="ARBA00022553"/>
    </source>
</evidence>
<dbReference type="InterPro" id="IPR011006">
    <property type="entry name" value="CheY-like_superfamily"/>
</dbReference>
<dbReference type="GO" id="GO:0000160">
    <property type="term" value="P:phosphorelay signal transduction system"/>
    <property type="evidence" value="ECO:0007669"/>
    <property type="project" value="InterPro"/>
</dbReference>
<sequence length="130" mass="14983">MIDSKNICVLIDDDEDDQLIFQTVLQMHFPNYKLSAFSSFDSAKSFILKEYSTIHSIFIDLNMPKFNGLDCLHFLRSQTEFRHKPIIIYSTSNNPDDVNKCLKRGASAFLTKPSRVVDLVAELSKFLEKE</sequence>
<dbReference type="AlphaFoldDB" id="A0A2U2XGG5"/>
<feature type="modified residue" description="4-aspartylphosphate" evidence="2">
    <location>
        <position position="60"/>
    </location>
</feature>
<dbReference type="Gene3D" id="3.40.50.2300">
    <property type="match status" value="1"/>
</dbReference>
<dbReference type="Proteomes" id="UP000245370">
    <property type="component" value="Unassembled WGS sequence"/>
</dbReference>
<dbReference type="PROSITE" id="PS50110">
    <property type="entry name" value="RESPONSE_REGULATORY"/>
    <property type="match status" value="1"/>
</dbReference>
<evidence type="ECO:0000313" key="5">
    <source>
        <dbReference type="Proteomes" id="UP000245370"/>
    </source>
</evidence>
<reference evidence="4 5" key="2">
    <citation type="submission" date="2018-05" db="EMBL/GenBank/DDBJ databases">
        <authorList>
            <person name="Lanie J.A."/>
            <person name="Ng W.-L."/>
            <person name="Kazmierczak K.M."/>
            <person name="Andrzejewski T.M."/>
            <person name="Davidsen T.M."/>
            <person name="Wayne K.J."/>
            <person name="Tettelin H."/>
            <person name="Glass J.I."/>
            <person name="Rusch D."/>
            <person name="Podicherti R."/>
            <person name="Tsui H.-C.T."/>
            <person name="Winkler M.E."/>
        </authorList>
    </citation>
    <scope>NUCLEOTIDE SEQUENCE [LARGE SCALE GENOMIC DNA]</scope>
    <source>
        <strain evidence="4 5">C305</strain>
    </source>
</reference>
<dbReference type="PANTHER" id="PTHR44591">
    <property type="entry name" value="STRESS RESPONSE REGULATOR PROTEIN 1"/>
    <property type="match status" value="1"/>
</dbReference>
<keyword evidence="1 2" id="KW-0597">Phosphoprotein</keyword>
<dbReference type="SUPFAM" id="SSF52172">
    <property type="entry name" value="CheY-like"/>
    <property type="match status" value="1"/>
</dbReference>
<organism evidence="4 5">
    <name type="scientific">Brumimicrobium oceani</name>
    <dbReference type="NCBI Taxonomy" id="2100725"/>
    <lineage>
        <taxon>Bacteria</taxon>
        <taxon>Pseudomonadati</taxon>
        <taxon>Bacteroidota</taxon>
        <taxon>Flavobacteriia</taxon>
        <taxon>Flavobacteriales</taxon>
        <taxon>Crocinitomicaceae</taxon>
        <taxon>Brumimicrobium</taxon>
    </lineage>
</organism>
<dbReference type="SMART" id="SM00448">
    <property type="entry name" value="REC"/>
    <property type="match status" value="1"/>
</dbReference>
<comment type="caution">
    <text evidence="4">The sequence shown here is derived from an EMBL/GenBank/DDBJ whole genome shotgun (WGS) entry which is preliminary data.</text>
</comment>
<reference evidence="4 5" key="1">
    <citation type="submission" date="2018-05" db="EMBL/GenBank/DDBJ databases">
        <title>Brumimicrobium oceani sp. nov., isolated from coastal sediment.</title>
        <authorList>
            <person name="Kou Y."/>
        </authorList>
    </citation>
    <scope>NUCLEOTIDE SEQUENCE [LARGE SCALE GENOMIC DNA]</scope>
    <source>
        <strain evidence="4 5">C305</strain>
    </source>
</reference>